<proteinExistence type="inferred from homology"/>
<dbReference type="SUPFAM" id="SSF53067">
    <property type="entry name" value="Actin-like ATPase domain"/>
    <property type="match status" value="1"/>
</dbReference>
<evidence type="ECO:0000313" key="5">
    <source>
        <dbReference type="Proteomes" id="UP001597399"/>
    </source>
</evidence>
<dbReference type="Gene3D" id="3.30.420.40">
    <property type="match status" value="2"/>
</dbReference>
<dbReference type="PANTHER" id="PTHR18964">
    <property type="entry name" value="ROK (REPRESSOR, ORF, KINASE) FAMILY"/>
    <property type="match status" value="1"/>
</dbReference>
<evidence type="ECO:0000256" key="3">
    <source>
        <dbReference type="ARBA" id="ARBA00022629"/>
    </source>
</evidence>
<evidence type="ECO:0000313" key="4">
    <source>
        <dbReference type="EMBL" id="MFD2696158.1"/>
    </source>
</evidence>
<dbReference type="InterPro" id="IPR043129">
    <property type="entry name" value="ATPase_NBD"/>
</dbReference>
<dbReference type="PANTHER" id="PTHR18964:SF110">
    <property type="entry name" value="TRANSCRIPTIONAL REGULATOR, XYLR-RELATED"/>
    <property type="match status" value="1"/>
</dbReference>
<dbReference type="InterPro" id="IPR000600">
    <property type="entry name" value="ROK"/>
</dbReference>
<comment type="function">
    <text evidence="1">Transcriptional repressor of xylose-utilizing enzymes.</text>
</comment>
<evidence type="ECO:0000256" key="2">
    <source>
        <dbReference type="ARBA" id="ARBA00006479"/>
    </source>
</evidence>
<keyword evidence="3" id="KW-0119">Carbohydrate metabolism</keyword>
<reference evidence="5" key="1">
    <citation type="journal article" date="2019" name="Int. J. Syst. Evol. Microbiol.">
        <title>The Global Catalogue of Microorganisms (GCM) 10K type strain sequencing project: providing services to taxonomists for standard genome sequencing and annotation.</title>
        <authorList>
            <consortium name="The Broad Institute Genomics Platform"/>
            <consortium name="The Broad Institute Genome Sequencing Center for Infectious Disease"/>
            <person name="Wu L."/>
            <person name="Ma J."/>
        </authorList>
    </citation>
    <scope>NUCLEOTIDE SEQUENCE [LARGE SCALE GENOMIC DNA]</scope>
    <source>
        <strain evidence="5">TISTR 2466</strain>
    </source>
</reference>
<gene>
    <name evidence="4" type="ORF">ACFSUE_21380</name>
</gene>
<name>A0ABW5S9M8_9BACL</name>
<dbReference type="RefSeq" id="WP_253064937.1">
    <property type="nucleotide sequence ID" value="NZ_JAMXWM010000033.1"/>
</dbReference>
<dbReference type="InterPro" id="IPR036390">
    <property type="entry name" value="WH_DNA-bd_sf"/>
</dbReference>
<comment type="caution">
    <text evidence="4">The sequence shown here is derived from an EMBL/GenBank/DDBJ whole genome shotgun (WGS) entry which is preliminary data.</text>
</comment>
<sequence length="393" mass="44058">MIRHSMNNNQLRNQNLKLVLQQVFNNRPTSRIEIARNLQLNKSTVSSLYNSLMAAGYLIELGLGEASTAGGRKPMLVDINKNYGYTVTFDLGYRHLHVIANYLNGDVWQYEQTKVKDKSIHEMVDLIRNYIAKYRQNDPTENGLLGLCFSIHGIVVNNQIKHSPWIDMDGVDLYALFTKAYGIPVILENEANLSAIFERDFNGARTMNSMVTISIHKGIGAGIILKRELFRGEHGEAGEVGCTMANIAINSGDGMQPQHIENLCSEDAIIAQVEKHKGLNNLNREDLVEFYKKEDQAVTRILRQFAIAIAGLIYNMVSLLDPDEIFLNSPLIEEIPELLQGIQTAYESVSQTKLTIHLTSNTTLATVLGGCSLITHHVFGLEKYDMDFSKSKI</sequence>
<evidence type="ECO:0000256" key="1">
    <source>
        <dbReference type="ARBA" id="ARBA00002486"/>
    </source>
</evidence>
<organism evidence="4 5">
    <name type="scientific">Sporolactobacillus shoreicorticis</name>
    <dbReference type="NCBI Taxonomy" id="1923877"/>
    <lineage>
        <taxon>Bacteria</taxon>
        <taxon>Bacillati</taxon>
        <taxon>Bacillota</taxon>
        <taxon>Bacilli</taxon>
        <taxon>Bacillales</taxon>
        <taxon>Sporolactobacillaceae</taxon>
        <taxon>Sporolactobacillus</taxon>
    </lineage>
</organism>
<protein>
    <submittedName>
        <fullName evidence="4">ROK family protein</fullName>
    </submittedName>
</protein>
<keyword evidence="3" id="KW-0859">Xylose metabolism</keyword>
<dbReference type="Gene3D" id="1.10.10.10">
    <property type="entry name" value="Winged helix-like DNA-binding domain superfamily/Winged helix DNA-binding domain"/>
    <property type="match status" value="1"/>
</dbReference>
<accession>A0ABW5S9M8</accession>
<dbReference type="SUPFAM" id="SSF46785">
    <property type="entry name" value="Winged helix' DNA-binding domain"/>
    <property type="match status" value="1"/>
</dbReference>
<dbReference type="Proteomes" id="UP001597399">
    <property type="component" value="Unassembled WGS sequence"/>
</dbReference>
<comment type="similarity">
    <text evidence="2">Belongs to the ROK (NagC/XylR) family.</text>
</comment>
<dbReference type="Pfam" id="PF00480">
    <property type="entry name" value="ROK"/>
    <property type="match status" value="1"/>
</dbReference>
<keyword evidence="5" id="KW-1185">Reference proteome</keyword>
<dbReference type="InterPro" id="IPR036388">
    <property type="entry name" value="WH-like_DNA-bd_sf"/>
</dbReference>
<dbReference type="EMBL" id="JBHUMQ010000061">
    <property type="protein sequence ID" value="MFD2696158.1"/>
    <property type="molecule type" value="Genomic_DNA"/>
</dbReference>